<dbReference type="InterPro" id="IPR014876">
    <property type="entry name" value="DEK_C"/>
</dbReference>
<name>A0A8X7BTY1_9ARAC</name>
<comment type="caution">
    <text evidence="3">The sequence shown here is derived from an EMBL/GenBank/DDBJ whole genome shotgun (WGS) entry which is preliminary data.</text>
</comment>
<sequence>MESMLKIIKECLKDADLEKVTKAELREQYLKKTGITKLSEEDKKLFSSAVNTAYLNFVPPVRQMDDSSDNNMKTDSEDEIPSEPLKNGNAKTGSRQSVKRPLIISSDDDFIERMQNKEIVQNKIQKKKRTRYSSDRDNYIKNTNSDSEDEPVISFTEKRLNSFRKSKSNSSLSENEPLTKYSKGKSKPCKVNENNSSESEDEPLTKYSKGKSKPCKV</sequence>
<organism evidence="3 4">
    <name type="scientific">Trichonephila inaurata madagascariensis</name>
    <dbReference type="NCBI Taxonomy" id="2747483"/>
    <lineage>
        <taxon>Eukaryota</taxon>
        <taxon>Metazoa</taxon>
        <taxon>Ecdysozoa</taxon>
        <taxon>Arthropoda</taxon>
        <taxon>Chelicerata</taxon>
        <taxon>Arachnida</taxon>
        <taxon>Araneae</taxon>
        <taxon>Araneomorphae</taxon>
        <taxon>Entelegynae</taxon>
        <taxon>Araneoidea</taxon>
        <taxon>Nephilidae</taxon>
        <taxon>Trichonephila</taxon>
        <taxon>Trichonephila inaurata</taxon>
    </lineage>
</organism>
<feature type="non-terminal residue" evidence="3">
    <location>
        <position position="1"/>
    </location>
</feature>
<dbReference type="OrthoDB" id="552755at2759"/>
<protein>
    <recommendedName>
        <fullName evidence="2">DEK-C domain-containing protein</fullName>
    </recommendedName>
</protein>
<feature type="domain" description="DEK-C" evidence="2">
    <location>
        <begin position="4"/>
        <end position="44"/>
    </location>
</feature>
<feature type="compositionally biased region" description="Basic residues" evidence="1">
    <location>
        <begin position="208"/>
        <end position="217"/>
    </location>
</feature>
<evidence type="ECO:0000313" key="3">
    <source>
        <dbReference type="EMBL" id="GFY41914.1"/>
    </source>
</evidence>
<keyword evidence="4" id="KW-1185">Reference proteome</keyword>
<dbReference type="EMBL" id="BMAV01002757">
    <property type="protein sequence ID" value="GFY41914.1"/>
    <property type="molecule type" value="Genomic_DNA"/>
</dbReference>
<dbReference type="Proteomes" id="UP000886998">
    <property type="component" value="Unassembled WGS sequence"/>
</dbReference>
<evidence type="ECO:0000259" key="2">
    <source>
        <dbReference type="Pfam" id="PF08766"/>
    </source>
</evidence>
<evidence type="ECO:0000313" key="4">
    <source>
        <dbReference type="Proteomes" id="UP000886998"/>
    </source>
</evidence>
<proteinExistence type="predicted"/>
<dbReference type="Pfam" id="PF08766">
    <property type="entry name" value="DEK_C"/>
    <property type="match status" value="1"/>
</dbReference>
<accession>A0A8X7BTY1</accession>
<feature type="region of interest" description="Disordered" evidence="1">
    <location>
        <begin position="59"/>
        <end position="217"/>
    </location>
</feature>
<dbReference type="AlphaFoldDB" id="A0A8X7BTY1"/>
<reference evidence="3" key="1">
    <citation type="submission" date="2020-08" db="EMBL/GenBank/DDBJ databases">
        <title>Multicomponent nature underlies the extraordinary mechanical properties of spider dragline silk.</title>
        <authorList>
            <person name="Kono N."/>
            <person name="Nakamura H."/>
            <person name="Mori M."/>
            <person name="Yoshida Y."/>
            <person name="Ohtoshi R."/>
            <person name="Malay A.D."/>
            <person name="Moran D.A.P."/>
            <person name="Tomita M."/>
            <person name="Numata K."/>
            <person name="Arakawa K."/>
        </authorList>
    </citation>
    <scope>NUCLEOTIDE SEQUENCE</scope>
</reference>
<gene>
    <name evidence="3" type="primary">AVEN_15026_1</name>
    <name evidence="3" type="ORF">TNIN_302741</name>
</gene>
<evidence type="ECO:0000256" key="1">
    <source>
        <dbReference type="SAM" id="MobiDB-lite"/>
    </source>
</evidence>